<dbReference type="InterPro" id="IPR001138">
    <property type="entry name" value="Zn2Cys6_DnaBD"/>
</dbReference>
<dbReference type="Pfam" id="PF11951">
    <property type="entry name" value="Fungal_trans_2"/>
    <property type="match status" value="1"/>
</dbReference>
<sequence length="529" mass="57438">MVNRGKPSLDCQHCKRRKLRCDLQLPTCGQCGRAGIHCFGRRDPNELIILDQTHSTSRKVLPNHVLRCPSTSASPAIPCPLLPALEVRAREAFFSNYVFGFSRSHGALAGLYQAAGADDPLSAAVDAAALLFLAKHYQTPGRVAAPVRSSSSGHELSRLATAQYVTAIKRLGNALHASRPANTDAALQTALVLDLYEKLAATGEPGPKAVSGGEGEGALAWMSHVRGALSLVRAYGLVRRLASPVTRRLAARLAMTLVISCGAAGTHVPRELAELRTGLGPYFAKRVVETSRAGRVMGPAALHLDPKFAVTGVVAGVVNLAADVGQGTLSPDEVSLQALVLDQRFVEMEQALPSSWHFTRVSTDGKYPRVYAGYYDLYSDHYVTQVRNVLRTMRLLLAKIVIVYGDTETTTGTNCQRHNSKIYVAIEKLCDEIASSVPQFTWAKARTESKIPFTPLQSLQCFTLLSPLYAAGQLTCRRELQSWILTTLDYMANSGGLHMAKMVAEVLRRAPETSYWHVYSMLGSYAFAA</sequence>
<comment type="caution">
    <text evidence="3">The sequence shown here is derived from an EMBL/GenBank/DDBJ whole genome shotgun (WGS) entry which is preliminary data.</text>
</comment>
<keyword evidence="4" id="KW-1185">Reference proteome</keyword>
<dbReference type="SUPFAM" id="SSF57701">
    <property type="entry name" value="Zn2/Cys6 DNA-binding domain"/>
    <property type="match status" value="1"/>
</dbReference>
<reference evidence="3 4" key="1">
    <citation type="submission" date="2023-01" db="EMBL/GenBank/DDBJ databases">
        <title>Analysis of 21 Apiospora genomes using comparative genomics revels a genus with tremendous synthesis potential of carbohydrate active enzymes and secondary metabolites.</title>
        <authorList>
            <person name="Sorensen T."/>
        </authorList>
    </citation>
    <scope>NUCLEOTIDE SEQUENCE [LARGE SCALE GENOMIC DNA]</scope>
    <source>
        <strain evidence="3 4">CBS 117206</strain>
    </source>
</reference>
<dbReference type="Gene3D" id="4.10.240.10">
    <property type="entry name" value="Zn(2)-C6 fungal-type DNA-binding domain"/>
    <property type="match status" value="1"/>
</dbReference>
<organism evidence="3 4">
    <name type="scientific">Apiospora kogelbergensis</name>
    <dbReference type="NCBI Taxonomy" id="1337665"/>
    <lineage>
        <taxon>Eukaryota</taxon>
        <taxon>Fungi</taxon>
        <taxon>Dikarya</taxon>
        <taxon>Ascomycota</taxon>
        <taxon>Pezizomycotina</taxon>
        <taxon>Sordariomycetes</taxon>
        <taxon>Xylariomycetidae</taxon>
        <taxon>Amphisphaeriales</taxon>
        <taxon>Apiosporaceae</taxon>
        <taxon>Apiospora</taxon>
    </lineage>
</organism>
<evidence type="ECO:0000313" key="4">
    <source>
        <dbReference type="Proteomes" id="UP001392437"/>
    </source>
</evidence>
<dbReference type="Pfam" id="PF00172">
    <property type="entry name" value="Zn_clus"/>
    <property type="match status" value="1"/>
</dbReference>
<dbReference type="InterPro" id="IPR021858">
    <property type="entry name" value="Fun_TF"/>
</dbReference>
<gene>
    <name evidence="3" type="ORF">PG999_007413</name>
</gene>
<dbReference type="CDD" id="cd00067">
    <property type="entry name" value="GAL4"/>
    <property type="match status" value="1"/>
</dbReference>
<keyword evidence="1" id="KW-0539">Nucleus</keyword>
<dbReference type="PANTHER" id="PTHR38791:SF1">
    <property type="entry name" value="TRANSCRIPTION FACTOR, PUTATIVE-RELATED"/>
    <property type="match status" value="1"/>
</dbReference>
<dbReference type="Proteomes" id="UP001392437">
    <property type="component" value="Unassembled WGS sequence"/>
</dbReference>
<dbReference type="PANTHER" id="PTHR38791">
    <property type="entry name" value="ZN(II)2CYS6 TRANSCRIPTION FACTOR (EUROFUNG)-RELATED-RELATED"/>
    <property type="match status" value="1"/>
</dbReference>
<dbReference type="AlphaFoldDB" id="A0AAW0QYC5"/>
<dbReference type="SMART" id="SM00066">
    <property type="entry name" value="GAL4"/>
    <property type="match status" value="1"/>
</dbReference>
<dbReference type="InterPro" id="IPR036864">
    <property type="entry name" value="Zn2-C6_fun-type_DNA-bd_sf"/>
</dbReference>
<dbReference type="EMBL" id="JAQQWP010000006">
    <property type="protein sequence ID" value="KAK8115344.1"/>
    <property type="molecule type" value="Genomic_DNA"/>
</dbReference>
<dbReference type="GO" id="GO:0000981">
    <property type="term" value="F:DNA-binding transcription factor activity, RNA polymerase II-specific"/>
    <property type="evidence" value="ECO:0007669"/>
    <property type="project" value="InterPro"/>
</dbReference>
<dbReference type="InterPro" id="IPR053175">
    <property type="entry name" value="DHMBA_Reg_Transcription_Factor"/>
</dbReference>
<evidence type="ECO:0000256" key="1">
    <source>
        <dbReference type="ARBA" id="ARBA00023242"/>
    </source>
</evidence>
<dbReference type="PROSITE" id="PS50048">
    <property type="entry name" value="ZN2_CY6_FUNGAL_2"/>
    <property type="match status" value="1"/>
</dbReference>
<dbReference type="GO" id="GO:0008270">
    <property type="term" value="F:zinc ion binding"/>
    <property type="evidence" value="ECO:0007669"/>
    <property type="project" value="InterPro"/>
</dbReference>
<proteinExistence type="predicted"/>
<evidence type="ECO:0000259" key="2">
    <source>
        <dbReference type="PROSITE" id="PS50048"/>
    </source>
</evidence>
<accession>A0AAW0QYC5</accession>
<evidence type="ECO:0000313" key="3">
    <source>
        <dbReference type="EMBL" id="KAK8115344.1"/>
    </source>
</evidence>
<feature type="domain" description="Zn(2)-C6 fungal-type" evidence="2">
    <location>
        <begin position="10"/>
        <end position="38"/>
    </location>
</feature>
<protein>
    <submittedName>
        <fullName evidence="3">C6 transcription factor</fullName>
    </submittedName>
</protein>
<name>A0AAW0QYC5_9PEZI</name>